<evidence type="ECO:0000313" key="1">
    <source>
        <dbReference type="EMBL" id="MCD7457908.1"/>
    </source>
</evidence>
<sequence length="278" mass="29001">MKRFQLIPWAPALSVLFYGDLKGPIRLSSEPINGLEANVAAAVAGARMISAAVLGWEIDLRRGDFTEIEFVRRRILLLLDGCIFVNLENGSGGAAVASAVVVEKGDLSDAPLEKGEKAGDGEVIGDGPSSAAAAAALVVEKGDFSDALLEKGEKAGDGEVICEMAAGPSSTAAMAAVVDMVKGDSSDTLLEKGEKAGDGEMAAGPSLVAAMAVVVEEEGGELRVTLLGEGSVGEEIGEGDFLFRDTVLPFMMLQFSPVTATAAVVTDRWRRRTAEERW</sequence>
<dbReference type="EMBL" id="JACEIK010000485">
    <property type="protein sequence ID" value="MCD7457908.1"/>
    <property type="molecule type" value="Genomic_DNA"/>
</dbReference>
<protein>
    <submittedName>
        <fullName evidence="1">Uncharacterized protein</fullName>
    </submittedName>
</protein>
<comment type="caution">
    <text evidence="1">The sequence shown here is derived from an EMBL/GenBank/DDBJ whole genome shotgun (WGS) entry which is preliminary data.</text>
</comment>
<name>A0ABS8SGG2_DATST</name>
<gene>
    <name evidence="1" type="ORF">HAX54_036545</name>
</gene>
<dbReference type="Proteomes" id="UP000823775">
    <property type="component" value="Unassembled WGS sequence"/>
</dbReference>
<reference evidence="1 2" key="1">
    <citation type="journal article" date="2021" name="BMC Genomics">
        <title>Datura genome reveals duplications of psychoactive alkaloid biosynthetic genes and high mutation rate following tissue culture.</title>
        <authorList>
            <person name="Rajewski A."/>
            <person name="Carter-House D."/>
            <person name="Stajich J."/>
            <person name="Litt A."/>
        </authorList>
    </citation>
    <scope>NUCLEOTIDE SEQUENCE [LARGE SCALE GENOMIC DNA]</scope>
    <source>
        <strain evidence="1">AR-01</strain>
    </source>
</reference>
<organism evidence="1 2">
    <name type="scientific">Datura stramonium</name>
    <name type="common">Jimsonweed</name>
    <name type="synonym">Common thornapple</name>
    <dbReference type="NCBI Taxonomy" id="4076"/>
    <lineage>
        <taxon>Eukaryota</taxon>
        <taxon>Viridiplantae</taxon>
        <taxon>Streptophyta</taxon>
        <taxon>Embryophyta</taxon>
        <taxon>Tracheophyta</taxon>
        <taxon>Spermatophyta</taxon>
        <taxon>Magnoliopsida</taxon>
        <taxon>eudicotyledons</taxon>
        <taxon>Gunneridae</taxon>
        <taxon>Pentapetalae</taxon>
        <taxon>asterids</taxon>
        <taxon>lamiids</taxon>
        <taxon>Solanales</taxon>
        <taxon>Solanaceae</taxon>
        <taxon>Solanoideae</taxon>
        <taxon>Datureae</taxon>
        <taxon>Datura</taxon>
    </lineage>
</organism>
<evidence type="ECO:0000313" key="2">
    <source>
        <dbReference type="Proteomes" id="UP000823775"/>
    </source>
</evidence>
<keyword evidence="2" id="KW-1185">Reference proteome</keyword>
<proteinExistence type="predicted"/>
<accession>A0ABS8SGG2</accession>